<organism evidence="2 3">
    <name type="scientific">Thermomonospora curvata (strain ATCC 19995 / DSM 43183 / JCM 3096 / KCTC 9072 / NBRC 15933 / NCIMB 10081 / Henssen B9)</name>
    <dbReference type="NCBI Taxonomy" id="471852"/>
    <lineage>
        <taxon>Bacteria</taxon>
        <taxon>Bacillati</taxon>
        <taxon>Actinomycetota</taxon>
        <taxon>Actinomycetes</taxon>
        <taxon>Streptosporangiales</taxon>
        <taxon>Thermomonosporaceae</taxon>
        <taxon>Thermomonospora</taxon>
    </lineage>
</organism>
<dbReference type="AlphaFoldDB" id="D1A8P3"/>
<accession>D1A8P3</accession>
<reference evidence="2 3" key="1">
    <citation type="journal article" date="2011" name="Stand. Genomic Sci.">
        <title>Complete genome sequence of Thermomonospora curvata type strain (B9).</title>
        <authorList>
            <person name="Chertkov O."/>
            <person name="Sikorski J."/>
            <person name="Nolan M."/>
            <person name="Lapidus A."/>
            <person name="Lucas S."/>
            <person name="Del Rio T.G."/>
            <person name="Tice H."/>
            <person name="Cheng J.F."/>
            <person name="Goodwin L."/>
            <person name="Pitluck S."/>
            <person name="Liolios K."/>
            <person name="Ivanova N."/>
            <person name="Mavromatis K."/>
            <person name="Mikhailova N."/>
            <person name="Ovchinnikova G."/>
            <person name="Pati A."/>
            <person name="Chen A."/>
            <person name="Palaniappan K."/>
            <person name="Djao O.D."/>
            <person name="Land M."/>
            <person name="Hauser L."/>
            <person name="Chang Y.J."/>
            <person name="Jeffries C.D."/>
            <person name="Brettin T."/>
            <person name="Han C."/>
            <person name="Detter J.C."/>
            <person name="Rohde M."/>
            <person name="Goker M."/>
            <person name="Woyke T."/>
            <person name="Bristow J."/>
            <person name="Eisen J.A."/>
            <person name="Markowitz V."/>
            <person name="Hugenholtz P."/>
            <person name="Klenk H.P."/>
            <person name="Kyrpides N.C."/>
        </authorList>
    </citation>
    <scope>NUCLEOTIDE SEQUENCE [LARGE SCALE GENOMIC DNA]</scope>
    <source>
        <strain evidence="3">ATCC 19995 / DSM 43183 / JCM 3096 / KCTC 9072 / NBRC 15933 / NCIMB 10081 / Henssen B9</strain>
    </source>
</reference>
<keyword evidence="3" id="KW-1185">Reference proteome</keyword>
<dbReference type="KEGG" id="tcu:Tcur_1153"/>
<feature type="compositionally biased region" description="Gly residues" evidence="1">
    <location>
        <begin position="112"/>
        <end position="133"/>
    </location>
</feature>
<dbReference type="OrthoDB" id="4546889at2"/>
<dbReference type="InterPro" id="IPR025341">
    <property type="entry name" value="DUF4247"/>
</dbReference>
<dbReference type="HOGENOM" id="CLU_149353_0_0_11"/>
<proteinExistence type="predicted"/>
<dbReference type="RefSeq" id="WP_012851522.1">
    <property type="nucleotide sequence ID" value="NC_013510.1"/>
</dbReference>
<feature type="region of interest" description="Disordered" evidence="1">
    <location>
        <begin position="107"/>
        <end position="133"/>
    </location>
</feature>
<dbReference type="EMBL" id="CP001738">
    <property type="protein sequence ID" value="ACY96738.1"/>
    <property type="molecule type" value="Genomic_DNA"/>
</dbReference>
<protein>
    <recommendedName>
        <fullName evidence="4">DUF4247 domain-containing protein</fullName>
    </recommendedName>
</protein>
<sequence>MKHYVGGGLLVLLGALVVVGALAGGNTSPRGWIGAHYAKIADGAYRAPEPPTKVAAALSGKFRPTDRVYDPSGVFLRYPDMIVAVLPDGKGSRVLVDDVETGYRRHHSSVGGRWGGPGGRASMFRGGGPGGGK</sequence>
<gene>
    <name evidence="2" type="ordered locus">Tcur_1153</name>
</gene>
<dbReference type="Proteomes" id="UP000001918">
    <property type="component" value="Chromosome"/>
</dbReference>
<dbReference type="STRING" id="471852.Tcur_1153"/>
<dbReference type="Pfam" id="PF14042">
    <property type="entry name" value="DUF4247"/>
    <property type="match status" value="1"/>
</dbReference>
<evidence type="ECO:0000313" key="3">
    <source>
        <dbReference type="Proteomes" id="UP000001918"/>
    </source>
</evidence>
<name>D1A8P3_THECD</name>
<dbReference type="eggNOG" id="ENOG503319D">
    <property type="taxonomic scope" value="Bacteria"/>
</dbReference>
<evidence type="ECO:0000256" key="1">
    <source>
        <dbReference type="SAM" id="MobiDB-lite"/>
    </source>
</evidence>
<evidence type="ECO:0008006" key="4">
    <source>
        <dbReference type="Google" id="ProtNLM"/>
    </source>
</evidence>
<evidence type="ECO:0000313" key="2">
    <source>
        <dbReference type="EMBL" id="ACY96738.1"/>
    </source>
</evidence>